<organism evidence="1 2">
    <name type="scientific">Anopheles christyi</name>
    <dbReference type="NCBI Taxonomy" id="43041"/>
    <lineage>
        <taxon>Eukaryota</taxon>
        <taxon>Metazoa</taxon>
        <taxon>Ecdysozoa</taxon>
        <taxon>Arthropoda</taxon>
        <taxon>Hexapoda</taxon>
        <taxon>Insecta</taxon>
        <taxon>Pterygota</taxon>
        <taxon>Neoptera</taxon>
        <taxon>Endopterygota</taxon>
        <taxon>Diptera</taxon>
        <taxon>Nematocera</taxon>
        <taxon>Culicoidea</taxon>
        <taxon>Culicidae</taxon>
        <taxon>Anophelinae</taxon>
        <taxon>Anopheles</taxon>
    </lineage>
</organism>
<reference evidence="1" key="2">
    <citation type="submission" date="2020-05" db="UniProtKB">
        <authorList>
            <consortium name="EnsemblMetazoa"/>
        </authorList>
    </citation>
    <scope>IDENTIFICATION</scope>
    <source>
        <strain evidence="1">ACHKN1017</strain>
    </source>
</reference>
<protein>
    <submittedName>
        <fullName evidence="1">Uncharacterized protein</fullName>
    </submittedName>
</protein>
<dbReference type="EnsemblMetazoa" id="ACHR014287-RB">
    <property type="protein sequence ID" value="ACHR014287-PB"/>
    <property type="gene ID" value="ACHR014287"/>
</dbReference>
<keyword evidence="2" id="KW-1185">Reference proteome</keyword>
<dbReference type="VEuPathDB" id="VectorBase:ACHR014287"/>
<dbReference type="Proteomes" id="UP000075881">
    <property type="component" value="Unassembled WGS sequence"/>
</dbReference>
<evidence type="ECO:0000313" key="1">
    <source>
        <dbReference type="EnsemblMetazoa" id="ACHR014287-PB"/>
    </source>
</evidence>
<accession>A0A182KIL7</accession>
<reference evidence="2" key="1">
    <citation type="submission" date="2013-03" db="EMBL/GenBank/DDBJ databases">
        <title>The Genome Sequence of Anopheles christyi ACHKN1017.</title>
        <authorList>
            <consortium name="The Broad Institute Genomics Platform"/>
            <person name="Neafsey D.E."/>
            <person name="Besansky N."/>
            <person name="Walker B."/>
            <person name="Young S.K."/>
            <person name="Zeng Q."/>
            <person name="Gargeya S."/>
            <person name="Fitzgerald M."/>
            <person name="Haas B."/>
            <person name="Abouelleil A."/>
            <person name="Allen A.W."/>
            <person name="Alvarado L."/>
            <person name="Arachchi H.M."/>
            <person name="Berlin A.M."/>
            <person name="Chapman S.B."/>
            <person name="Gainer-Dewar J."/>
            <person name="Goldberg J."/>
            <person name="Griggs A."/>
            <person name="Gujja S."/>
            <person name="Hansen M."/>
            <person name="Howarth C."/>
            <person name="Imamovic A."/>
            <person name="Ireland A."/>
            <person name="Larimer J."/>
            <person name="McCowan C."/>
            <person name="Murphy C."/>
            <person name="Pearson M."/>
            <person name="Poon T.W."/>
            <person name="Priest M."/>
            <person name="Roberts A."/>
            <person name="Saif S."/>
            <person name="Shea T."/>
            <person name="Sisk P."/>
            <person name="Sykes S."/>
            <person name="Wortman J."/>
            <person name="Nusbaum C."/>
            <person name="Birren B."/>
        </authorList>
    </citation>
    <scope>NUCLEOTIDE SEQUENCE [LARGE SCALE GENOMIC DNA]</scope>
    <source>
        <strain evidence="2">ACHKN1017</strain>
    </source>
</reference>
<proteinExistence type="predicted"/>
<name>A0A182KIL7_9DIPT</name>
<dbReference type="AlphaFoldDB" id="A0A182KIL7"/>
<evidence type="ECO:0000313" key="2">
    <source>
        <dbReference type="Proteomes" id="UP000075881"/>
    </source>
</evidence>
<sequence length="130" mass="15452">MRFPSVRLNQDRYMLLNVHGLLHHDRDVLLNVHRVRLRHLDVLLVDHLHWDLDRVRYGTIDMDRDMLLDVHRDLLLYLDRVRDVHLLGDGRYMRLLPAVLGRIPTVRLVTVAKIPQATLFLLLVTVRFGR</sequence>